<dbReference type="SUPFAM" id="SSF56935">
    <property type="entry name" value="Porins"/>
    <property type="match status" value="1"/>
</dbReference>
<dbReference type="EMBL" id="UOFH01000218">
    <property type="protein sequence ID" value="VAW62452.1"/>
    <property type="molecule type" value="Genomic_DNA"/>
</dbReference>
<sequence length="394" mass="43904">MQQIKKFITPYLALGMTLFSPIIIAADYEINTFMSLGGAYSDADGSYLQAISDSVTLEYDTKYGVNLRTQVTENIEGAAQLLANGRNGTFEIEAEWFYASYTVNDNFRVRIGKLNLQTFLLSDYIEVGNLYPWVRPPEEVYSLNPMRNFPGVELLHISRFGKNTTLTSQFFIGSAQVDISPVTRFKAENGYGINFQLDHPNFTLRVGGITPTVKLTQNHVLFHDDQGNPIFQSIGGTLDEKDRMYMLTAGYSFNISNFIGYGEYIDVQADGVTGSIFPDQTGYYVTFGYQAGSFLPFITVAGNDGTSNYAPLSDPNSPVFAFQPNPLVIQDSITFGLRYDINDYADIKFEWKTVDPTFDPALPAGQAFNAGWSIGPGQTDDKYNVISLVYDMVF</sequence>
<reference evidence="1" key="1">
    <citation type="submission" date="2018-06" db="EMBL/GenBank/DDBJ databases">
        <authorList>
            <person name="Zhirakovskaya E."/>
        </authorList>
    </citation>
    <scope>NUCLEOTIDE SEQUENCE</scope>
</reference>
<proteinExistence type="predicted"/>
<gene>
    <name evidence="1" type="ORF">MNBD_GAMMA08-137</name>
</gene>
<protein>
    <recommendedName>
        <fullName evidence="2">Porin domain-containing protein</fullName>
    </recommendedName>
</protein>
<organism evidence="1">
    <name type="scientific">hydrothermal vent metagenome</name>
    <dbReference type="NCBI Taxonomy" id="652676"/>
    <lineage>
        <taxon>unclassified sequences</taxon>
        <taxon>metagenomes</taxon>
        <taxon>ecological metagenomes</taxon>
    </lineage>
</organism>
<evidence type="ECO:0000313" key="1">
    <source>
        <dbReference type="EMBL" id="VAW62452.1"/>
    </source>
</evidence>
<accession>A0A3B0XG98</accession>
<evidence type="ECO:0008006" key="2">
    <source>
        <dbReference type="Google" id="ProtNLM"/>
    </source>
</evidence>
<dbReference type="AlphaFoldDB" id="A0A3B0XG98"/>
<name>A0A3B0XG98_9ZZZZ</name>